<keyword evidence="2" id="KW-0472">Membrane</keyword>
<keyword evidence="2" id="KW-1133">Transmembrane helix</keyword>
<reference evidence="3 4" key="1">
    <citation type="submission" date="2023-01" db="EMBL/GenBank/DDBJ databases">
        <title>Analysis of 21 Apiospora genomes using comparative genomics revels a genus with tremendous synthesis potential of carbohydrate active enzymes and secondary metabolites.</title>
        <authorList>
            <person name="Sorensen T."/>
        </authorList>
    </citation>
    <scope>NUCLEOTIDE SEQUENCE [LARGE SCALE GENOMIC DNA]</scope>
    <source>
        <strain evidence="3 4">CBS 24483</strain>
    </source>
</reference>
<dbReference type="Proteomes" id="UP001391051">
    <property type="component" value="Unassembled WGS sequence"/>
</dbReference>
<name>A0ABR1PRI9_9PEZI</name>
<feature type="compositionally biased region" description="Polar residues" evidence="1">
    <location>
        <begin position="159"/>
        <end position="177"/>
    </location>
</feature>
<proteinExistence type="predicted"/>
<dbReference type="RefSeq" id="XP_066692384.1">
    <property type="nucleotide sequence ID" value="XM_066851295.1"/>
</dbReference>
<sequence length="177" mass="18883">MPSAPSPVGQRLGAAWLCIWGILQGILPVVHHRGFGPRIVVFAGWIGDHFGVYKPQENAWALLAAGATFAVAAAQIGGAASWKDEDWVAHLLLFAACCATCTAALSIRLALGYPTSRLWLKDVSGFAIVFLILSLASTSSSFSSGGHRFVTSSRRRRSTQQNQDLEAGINESSPVMD</sequence>
<evidence type="ECO:0000256" key="2">
    <source>
        <dbReference type="SAM" id="Phobius"/>
    </source>
</evidence>
<feature type="region of interest" description="Disordered" evidence="1">
    <location>
        <begin position="139"/>
        <end position="177"/>
    </location>
</feature>
<feature type="transmembrane region" description="Helical" evidence="2">
    <location>
        <begin position="88"/>
        <end position="111"/>
    </location>
</feature>
<keyword evidence="2" id="KW-0812">Transmembrane</keyword>
<evidence type="ECO:0000313" key="3">
    <source>
        <dbReference type="EMBL" id="KAK7936635.1"/>
    </source>
</evidence>
<feature type="transmembrane region" description="Helical" evidence="2">
    <location>
        <begin position="12"/>
        <end position="30"/>
    </location>
</feature>
<feature type="transmembrane region" description="Helical" evidence="2">
    <location>
        <begin position="59"/>
        <end position="82"/>
    </location>
</feature>
<evidence type="ECO:0000313" key="4">
    <source>
        <dbReference type="Proteomes" id="UP001391051"/>
    </source>
</evidence>
<evidence type="ECO:0000256" key="1">
    <source>
        <dbReference type="SAM" id="MobiDB-lite"/>
    </source>
</evidence>
<protein>
    <submittedName>
        <fullName evidence="3">Uncharacterized protein</fullName>
    </submittedName>
</protein>
<gene>
    <name evidence="3" type="ORF">PG986_015073</name>
</gene>
<comment type="caution">
    <text evidence="3">The sequence shown here is derived from an EMBL/GenBank/DDBJ whole genome shotgun (WGS) entry which is preliminary data.</text>
</comment>
<keyword evidence="4" id="KW-1185">Reference proteome</keyword>
<feature type="transmembrane region" description="Helical" evidence="2">
    <location>
        <begin position="123"/>
        <end position="142"/>
    </location>
</feature>
<dbReference type="GeneID" id="92084357"/>
<organism evidence="3 4">
    <name type="scientific">Apiospora aurea</name>
    <dbReference type="NCBI Taxonomy" id="335848"/>
    <lineage>
        <taxon>Eukaryota</taxon>
        <taxon>Fungi</taxon>
        <taxon>Dikarya</taxon>
        <taxon>Ascomycota</taxon>
        <taxon>Pezizomycotina</taxon>
        <taxon>Sordariomycetes</taxon>
        <taxon>Xylariomycetidae</taxon>
        <taxon>Amphisphaeriales</taxon>
        <taxon>Apiosporaceae</taxon>
        <taxon>Apiospora</taxon>
    </lineage>
</organism>
<accession>A0ABR1PRI9</accession>
<dbReference type="EMBL" id="JAQQWE010000011">
    <property type="protein sequence ID" value="KAK7936635.1"/>
    <property type="molecule type" value="Genomic_DNA"/>
</dbReference>